<evidence type="ECO:0000256" key="2">
    <source>
        <dbReference type="ARBA" id="ARBA00023125"/>
    </source>
</evidence>
<sequence>MNTRGQLEVLPKGDSPQRITRSALFEEVAERLRTRIFAHDLPPGSWIDEQAITAEYGISRTPLREALKVLASEGLVTLTPGRGCKVTLLTEQDLDEIFPILALLEGRCAYEAALRMDEAAHARIDALHDALEAHFVANNIEAFFEVNQQFHLAIQEIAGNRWLTQLVQDTRQKLKLMRFHSLFREGRLQESLEEHRAIVAALRQPDAAAAQVAMENHLLQGRRAMGRLGSA</sequence>
<dbReference type="Gene3D" id="1.10.10.10">
    <property type="entry name" value="Winged helix-like DNA-binding domain superfamily/Winged helix DNA-binding domain"/>
    <property type="match status" value="1"/>
</dbReference>
<reference evidence="5 6" key="1">
    <citation type="submission" date="2021-02" db="EMBL/GenBank/DDBJ databases">
        <title>Niveibacterium changnyeongensis HC41.</title>
        <authorList>
            <person name="Kang M."/>
        </authorList>
    </citation>
    <scope>NUCLEOTIDE SEQUENCE [LARGE SCALE GENOMIC DNA]</scope>
    <source>
        <strain evidence="5 6">HC41</strain>
    </source>
</reference>
<proteinExistence type="predicted"/>
<organism evidence="5 6">
    <name type="scientific">Niveibacterium microcysteis</name>
    <dbReference type="NCBI Taxonomy" id="2811415"/>
    <lineage>
        <taxon>Bacteria</taxon>
        <taxon>Pseudomonadati</taxon>
        <taxon>Pseudomonadota</taxon>
        <taxon>Betaproteobacteria</taxon>
        <taxon>Rhodocyclales</taxon>
        <taxon>Rhodocyclaceae</taxon>
        <taxon>Niveibacterium</taxon>
    </lineage>
</organism>
<evidence type="ECO:0000313" key="5">
    <source>
        <dbReference type="EMBL" id="QSI79104.1"/>
    </source>
</evidence>
<keyword evidence="2" id="KW-0238">DNA-binding</keyword>
<dbReference type="EMBL" id="CP071060">
    <property type="protein sequence ID" value="QSI79104.1"/>
    <property type="molecule type" value="Genomic_DNA"/>
</dbReference>
<dbReference type="SMART" id="SM00895">
    <property type="entry name" value="FCD"/>
    <property type="match status" value="1"/>
</dbReference>
<dbReference type="SUPFAM" id="SSF48008">
    <property type="entry name" value="GntR ligand-binding domain-like"/>
    <property type="match status" value="1"/>
</dbReference>
<dbReference type="Pfam" id="PF07729">
    <property type="entry name" value="FCD"/>
    <property type="match status" value="1"/>
</dbReference>
<dbReference type="Proteomes" id="UP000663570">
    <property type="component" value="Chromosome"/>
</dbReference>
<dbReference type="PANTHER" id="PTHR43537:SF50">
    <property type="entry name" value="TRANSCRIPTIONAL REGULATORY PROTEIN"/>
    <property type="match status" value="1"/>
</dbReference>
<dbReference type="SMART" id="SM00345">
    <property type="entry name" value="HTH_GNTR"/>
    <property type="match status" value="1"/>
</dbReference>
<dbReference type="Gene3D" id="1.20.120.530">
    <property type="entry name" value="GntR ligand-binding domain-like"/>
    <property type="match status" value="1"/>
</dbReference>
<gene>
    <name evidence="5" type="ORF">JY500_03190</name>
</gene>
<dbReference type="InterPro" id="IPR036388">
    <property type="entry name" value="WH-like_DNA-bd_sf"/>
</dbReference>
<dbReference type="CDD" id="cd07377">
    <property type="entry name" value="WHTH_GntR"/>
    <property type="match status" value="1"/>
</dbReference>
<evidence type="ECO:0000256" key="1">
    <source>
        <dbReference type="ARBA" id="ARBA00023015"/>
    </source>
</evidence>
<keyword evidence="1" id="KW-0805">Transcription regulation</keyword>
<dbReference type="RefSeq" id="WP_172200884.1">
    <property type="nucleotide sequence ID" value="NZ_CP071060.1"/>
</dbReference>
<dbReference type="Pfam" id="PF00392">
    <property type="entry name" value="GntR"/>
    <property type="match status" value="1"/>
</dbReference>
<dbReference type="InterPro" id="IPR011711">
    <property type="entry name" value="GntR_C"/>
</dbReference>
<dbReference type="InterPro" id="IPR036390">
    <property type="entry name" value="WH_DNA-bd_sf"/>
</dbReference>
<keyword evidence="3" id="KW-0804">Transcription</keyword>
<dbReference type="InterPro" id="IPR000524">
    <property type="entry name" value="Tscrpt_reg_HTH_GntR"/>
</dbReference>
<evidence type="ECO:0000256" key="3">
    <source>
        <dbReference type="ARBA" id="ARBA00023163"/>
    </source>
</evidence>
<feature type="domain" description="HTH gntR-type" evidence="4">
    <location>
        <begin position="22"/>
        <end position="89"/>
    </location>
</feature>
<keyword evidence="6" id="KW-1185">Reference proteome</keyword>
<protein>
    <submittedName>
        <fullName evidence="5">GntR family transcriptional regulator</fullName>
    </submittedName>
</protein>
<dbReference type="PROSITE" id="PS50949">
    <property type="entry name" value="HTH_GNTR"/>
    <property type="match status" value="1"/>
</dbReference>
<accession>A0ABX7MBI8</accession>
<dbReference type="PRINTS" id="PR00035">
    <property type="entry name" value="HTHGNTR"/>
</dbReference>
<name>A0ABX7MBI8_9RHOO</name>
<dbReference type="PANTHER" id="PTHR43537">
    <property type="entry name" value="TRANSCRIPTIONAL REGULATOR, GNTR FAMILY"/>
    <property type="match status" value="1"/>
</dbReference>
<evidence type="ECO:0000313" key="6">
    <source>
        <dbReference type="Proteomes" id="UP000663570"/>
    </source>
</evidence>
<dbReference type="InterPro" id="IPR008920">
    <property type="entry name" value="TF_FadR/GntR_C"/>
</dbReference>
<evidence type="ECO:0000259" key="4">
    <source>
        <dbReference type="PROSITE" id="PS50949"/>
    </source>
</evidence>
<dbReference type="SUPFAM" id="SSF46785">
    <property type="entry name" value="Winged helix' DNA-binding domain"/>
    <property type="match status" value="1"/>
</dbReference>